<dbReference type="EMBL" id="JALDAY010000018">
    <property type="protein sequence ID" value="MCI3278244.1"/>
    <property type="molecule type" value="Genomic_DNA"/>
</dbReference>
<accession>A0ABS9YM33</accession>
<reference evidence="2" key="1">
    <citation type="submission" date="2022-03" db="EMBL/GenBank/DDBJ databases">
        <title>Streptomyces 7R015 and 7R016 isolated from Barleria lupulina in Thailand.</title>
        <authorList>
            <person name="Kanchanasin P."/>
            <person name="Phongsopitanun W."/>
            <person name="Tanasupawat S."/>
        </authorList>
    </citation>
    <scope>NUCLEOTIDE SEQUENCE</scope>
    <source>
        <strain evidence="2">7R015</strain>
    </source>
</reference>
<evidence type="ECO:0000313" key="3">
    <source>
        <dbReference type="Proteomes" id="UP001165269"/>
    </source>
</evidence>
<comment type="caution">
    <text evidence="2">The sequence shown here is derived from an EMBL/GenBank/DDBJ whole genome shotgun (WGS) entry which is preliminary data.</text>
</comment>
<feature type="transmembrane region" description="Helical" evidence="1">
    <location>
        <begin position="149"/>
        <end position="170"/>
    </location>
</feature>
<organism evidence="2 3">
    <name type="scientific">Streptomyces cylindrosporus</name>
    <dbReference type="NCBI Taxonomy" id="2927583"/>
    <lineage>
        <taxon>Bacteria</taxon>
        <taxon>Bacillati</taxon>
        <taxon>Actinomycetota</taxon>
        <taxon>Actinomycetes</taxon>
        <taxon>Kitasatosporales</taxon>
        <taxon>Streptomycetaceae</taxon>
        <taxon>Streptomyces</taxon>
    </lineage>
</organism>
<feature type="transmembrane region" description="Helical" evidence="1">
    <location>
        <begin position="27"/>
        <end position="56"/>
    </location>
</feature>
<name>A0ABS9YM33_9ACTN</name>
<dbReference type="InterPro" id="IPR039708">
    <property type="entry name" value="MT1774/Rv1733c-like"/>
</dbReference>
<keyword evidence="1" id="KW-0472">Membrane</keyword>
<keyword evidence="1" id="KW-1133">Transmembrane helix</keyword>
<keyword evidence="1" id="KW-0812">Transmembrane</keyword>
<protein>
    <recommendedName>
        <fullName evidence="4">Integral membrane protein</fullName>
    </recommendedName>
</protein>
<dbReference type="PANTHER" id="PTHR42305">
    <property type="entry name" value="MEMBRANE PROTEIN RV1733C-RELATED"/>
    <property type="match status" value="1"/>
</dbReference>
<dbReference type="RefSeq" id="WP_242776688.1">
    <property type="nucleotide sequence ID" value="NZ_JALDAY010000018.1"/>
</dbReference>
<evidence type="ECO:0008006" key="4">
    <source>
        <dbReference type="Google" id="ProtNLM"/>
    </source>
</evidence>
<proteinExistence type="predicted"/>
<dbReference type="Proteomes" id="UP001165269">
    <property type="component" value="Unassembled WGS sequence"/>
</dbReference>
<gene>
    <name evidence="2" type="ORF">MQP27_44970</name>
</gene>
<evidence type="ECO:0000313" key="2">
    <source>
        <dbReference type="EMBL" id="MCI3278244.1"/>
    </source>
</evidence>
<sequence length="197" mass="21394">MRWTRGGRRGRVSWWRIRRNPLRRRSYLVEAWLLAATGILAVAAAVVVGVLTAVAIERNLDGLRAVRYAVPAVLTEDADRATSGSDGTDGDHAWATVRWTAADGTTRTGLTRVDATSKAGSTTRVWLDAKGRLVPEPASADEAELEGSVLGTAAAVSAGASVILVGCWAYTRLERRRLEQWDTEWALIGPQWGRRTG</sequence>
<evidence type="ECO:0000256" key="1">
    <source>
        <dbReference type="SAM" id="Phobius"/>
    </source>
</evidence>
<dbReference type="PANTHER" id="PTHR42305:SF1">
    <property type="entry name" value="MEMBRANE PROTEIN RV1733C-RELATED"/>
    <property type="match status" value="1"/>
</dbReference>
<keyword evidence="3" id="KW-1185">Reference proteome</keyword>